<feature type="domain" description="C2H2-type" evidence="13">
    <location>
        <begin position="292"/>
        <end position="319"/>
    </location>
</feature>
<dbReference type="PANTHER" id="PTHR24390:SF79">
    <property type="entry name" value="ASPARAGINE-RICH ZINC FINGER PROTEIN AZF1"/>
    <property type="match status" value="1"/>
</dbReference>
<evidence type="ECO:0000256" key="7">
    <source>
        <dbReference type="ARBA" id="ARBA00023015"/>
    </source>
</evidence>
<feature type="domain" description="C2H2-type" evidence="13">
    <location>
        <begin position="125"/>
        <end position="152"/>
    </location>
</feature>
<evidence type="ECO:0000256" key="3">
    <source>
        <dbReference type="ARBA" id="ARBA00022723"/>
    </source>
</evidence>
<dbReference type="Pfam" id="PF13894">
    <property type="entry name" value="zf-C2H2_4"/>
    <property type="match status" value="1"/>
</dbReference>
<dbReference type="PANTHER" id="PTHR24390">
    <property type="entry name" value="ZINC FINGER PROTEIN"/>
    <property type="match status" value="1"/>
</dbReference>
<evidence type="ECO:0000256" key="2">
    <source>
        <dbReference type="ARBA" id="ARBA00006991"/>
    </source>
</evidence>
<dbReference type="GO" id="GO:0006357">
    <property type="term" value="P:regulation of transcription by RNA polymerase II"/>
    <property type="evidence" value="ECO:0007669"/>
    <property type="project" value="TreeGrafter"/>
</dbReference>
<feature type="domain" description="C2H2-type" evidence="13">
    <location>
        <begin position="320"/>
        <end position="350"/>
    </location>
</feature>
<protein>
    <submittedName>
        <fullName evidence="14">Putative c2h2-type zn-finger protein</fullName>
    </submittedName>
</protein>
<dbReference type="InterPro" id="IPR013087">
    <property type="entry name" value="Znf_C2H2_type"/>
</dbReference>
<dbReference type="GO" id="GO:0003700">
    <property type="term" value="F:DNA-binding transcription factor activity"/>
    <property type="evidence" value="ECO:0007669"/>
    <property type="project" value="TreeGrafter"/>
</dbReference>
<feature type="domain" description="C2H2-type" evidence="13">
    <location>
        <begin position="181"/>
        <end position="208"/>
    </location>
</feature>
<keyword evidence="6" id="KW-0862">Zinc</keyword>
<evidence type="ECO:0000256" key="1">
    <source>
        <dbReference type="ARBA" id="ARBA00004123"/>
    </source>
</evidence>
<dbReference type="GO" id="GO:0048729">
    <property type="term" value="P:tissue morphogenesis"/>
    <property type="evidence" value="ECO:0007669"/>
    <property type="project" value="UniProtKB-ARBA"/>
</dbReference>
<feature type="domain" description="C2H2-type" evidence="13">
    <location>
        <begin position="96"/>
        <end position="124"/>
    </location>
</feature>
<dbReference type="Pfam" id="PF00096">
    <property type="entry name" value="zf-C2H2"/>
    <property type="match status" value="5"/>
</dbReference>
<feature type="domain" description="C2H2-type" evidence="13">
    <location>
        <begin position="153"/>
        <end position="180"/>
    </location>
</feature>
<comment type="subcellular location">
    <subcellularLocation>
        <location evidence="1">Nucleus</location>
    </subcellularLocation>
</comment>
<proteinExistence type="inferred from homology"/>
<keyword evidence="9" id="KW-0804">Transcription</keyword>
<keyword evidence="10" id="KW-0539">Nucleus</keyword>
<evidence type="ECO:0000256" key="11">
    <source>
        <dbReference type="PROSITE-ProRule" id="PRU00042"/>
    </source>
</evidence>
<accession>A0A7G3ACI4</accession>
<evidence type="ECO:0000256" key="8">
    <source>
        <dbReference type="ARBA" id="ARBA00023125"/>
    </source>
</evidence>
<evidence type="ECO:0000256" key="6">
    <source>
        <dbReference type="ARBA" id="ARBA00022833"/>
    </source>
</evidence>
<keyword evidence="3" id="KW-0479">Metal-binding</keyword>
<feature type="region of interest" description="Disordered" evidence="12">
    <location>
        <begin position="1"/>
        <end position="63"/>
    </location>
</feature>
<organism evidence="14">
    <name type="scientific">Lutzomyia longipalpis</name>
    <name type="common">Sand fly</name>
    <dbReference type="NCBI Taxonomy" id="7200"/>
    <lineage>
        <taxon>Eukaryota</taxon>
        <taxon>Metazoa</taxon>
        <taxon>Ecdysozoa</taxon>
        <taxon>Arthropoda</taxon>
        <taxon>Hexapoda</taxon>
        <taxon>Insecta</taxon>
        <taxon>Pterygota</taxon>
        <taxon>Neoptera</taxon>
        <taxon>Endopterygota</taxon>
        <taxon>Diptera</taxon>
        <taxon>Nematocera</taxon>
        <taxon>Psychodoidea</taxon>
        <taxon>Psychodidae</taxon>
        <taxon>Lutzomyia</taxon>
        <taxon>Lutzomyia</taxon>
    </lineage>
</organism>
<dbReference type="SMART" id="SM00355">
    <property type="entry name" value="ZnF_C2H2"/>
    <property type="match status" value="11"/>
</dbReference>
<dbReference type="InterPro" id="IPR036236">
    <property type="entry name" value="Znf_C2H2_sf"/>
</dbReference>
<evidence type="ECO:0000256" key="12">
    <source>
        <dbReference type="SAM" id="MobiDB-lite"/>
    </source>
</evidence>
<evidence type="ECO:0000256" key="4">
    <source>
        <dbReference type="ARBA" id="ARBA00022737"/>
    </source>
</evidence>
<evidence type="ECO:0000256" key="10">
    <source>
        <dbReference type="ARBA" id="ARBA00023242"/>
    </source>
</evidence>
<dbReference type="FunFam" id="3.30.160.60:FF:000325">
    <property type="entry name" value="ZFP90 zinc finger protein"/>
    <property type="match status" value="2"/>
</dbReference>
<feature type="domain" description="C2H2-type" evidence="13">
    <location>
        <begin position="264"/>
        <end position="291"/>
    </location>
</feature>
<dbReference type="EMBL" id="GITU01001094">
    <property type="protein sequence ID" value="MBC1169797.1"/>
    <property type="molecule type" value="Transcribed_RNA"/>
</dbReference>
<keyword evidence="5 11" id="KW-0863">Zinc-finger</keyword>
<dbReference type="GO" id="GO:0008270">
    <property type="term" value="F:zinc ion binding"/>
    <property type="evidence" value="ECO:0007669"/>
    <property type="project" value="UniProtKB-KW"/>
</dbReference>
<sequence>MRKSRRLSQKAAAAAKSTKIANNPSKVPKIEPKEEPRKPPVVAIESPKNEENPHTESSPKRKRNTKKYICDVCEKSFQGLNDLRKHARIHNDERPYPCPQCDKKFRQAGCLKNHVASQHGSDVQYICDYCNKAFPIKERLRLHLRIHTGEKPYKCTICPKQFARGGQLSQHMLSHNGVKKHRCNFCPSAFSCSANLKLHTKAHNDERDYTCHKCGKSFLRPDALNKHLTCFHGNVKAFHCPICKKMFKGHLPQHMRIHKNLKPHGCADCGTAFTQRSQLVVHQRIHSGERPYRCQVCWQAFAHSSVLKLHIRKHTGEKPFKCPLCNGETAFSQLPHLKKHMQAIHKQDKPYMCESCSQFFRTKIEHMQHVAECAKQEEQQNGNWESDTEDNLETPMALSRMRLLVAVLIKKISSEERLKVLGFEKRLIDNVLIDSLKFGKRPVCEDETKSEAERLRINIRELLDWTVPQQFMEKFKSEQKSTEELLEELAS</sequence>
<comment type="similarity">
    <text evidence="2">Belongs to the krueppel C2H2-type zinc-finger protein family.</text>
</comment>
<evidence type="ECO:0000313" key="14">
    <source>
        <dbReference type="EMBL" id="MBC1169797.1"/>
    </source>
</evidence>
<dbReference type="Pfam" id="PF13912">
    <property type="entry name" value="zf-C2H2_6"/>
    <property type="match status" value="1"/>
</dbReference>
<reference evidence="14" key="1">
    <citation type="journal article" date="2020" name="BMC">
        <title>Leishmania infection induces a limited differential gene expression in the sand fly midgut.</title>
        <authorList>
            <person name="Coutinho-Abreu I.V."/>
            <person name="Serafim T.D."/>
            <person name="Meneses C."/>
            <person name="Kamhawi S."/>
            <person name="Oliveira F."/>
            <person name="Valenzuela J.G."/>
        </authorList>
    </citation>
    <scope>NUCLEOTIDE SEQUENCE</scope>
    <source>
        <strain evidence="14">Jacobina</strain>
        <tissue evidence="14">Midgut</tissue>
    </source>
</reference>
<feature type="compositionally biased region" description="Basic and acidic residues" evidence="12">
    <location>
        <begin position="47"/>
        <end position="59"/>
    </location>
</feature>
<keyword evidence="8" id="KW-0238">DNA-binding</keyword>
<dbReference type="FunFam" id="3.30.160.60:FF:000053">
    <property type="entry name" value="zinc finger protein 182 isoform X1"/>
    <property type="match status" value="1"/>
</dbReference>
<dbReference type="GO" id="GO:0000978">
    <property type="term" value="F:RNA polymerase II cis-regulatory region sequence-specific DNA binding"/>
    <property type="evidence" value="ECO:0007669"/>
    <property type="project" value="TreeGrafter"/>
</dbReference>
<dbReference type="FunFam" id="3.30.160.60:FF:000100">
    <property type="entry name" value="Zinc finger 45-like"/>
    <property type="match status" value="1"/>
</dbReference>
<dbReference type="AlphaFoldDB" id="A0A7G3ACI4"/>
<dbReference type="FunFam" id="3.30.160.60:FF:000624">
    <property type="entry name" value="zinc finger protein 697"/>
    <property type="match status" value="1"/>
</dbReference>
<evidence type="ECO:0000256" key="9">
    <source>
        <dbReference type="ARBA" id="ARBA00023163"/>
    </source>
</evidence>
<dbReference type="PROSITE" id="PS00028">
    <property type="entry name" value="ZINC_FINGER_C2H2_1"/>
    <property type="match status" value="8"/>
</dbReference>
<dbReference type="FunFam" id="3.30.160.60:FF:000446">
    <property type="entry name" value="Zinc finger protein"/>
    <property type="match status" value="1"/>
</dbReference>
<dbReference type="PROSITE" id="PS50157">
    <property type="entry name" value="ZINC_FINGER_C2H2_2"/>
    <property type="match status" value="9"/>
</dbReference>
<evidence type="ECO:0000259" key="13">
    <source>
        <dbReference type="PROSITE" id="PS50157"/>
    </source>
</evidence>
<dbReference type="GO" id="GO:0005634">
    <property type="term" value="C:nucleus"/>
    <property type="evidence" value="ECO:0007669"/>
    <property type="project" value="UniProtKB-SubCell"/>
</dbReference>
<feature type="compositionally biased region" description="Basic and acidic residues" evidence="12">
    <location>
        <begin position="28"/>
        <end position="38"/>
    </location>
</feature>
<dbReference type="SUPFAM" id="SSF57667">
    <property type="entry name" value="beta-beta-alpha zinc fingers"/>
    <property type="match status" value="5"/>
</dbReference>
<name>A0A7G3ACI4_LUTLO</name>
<dbReference type="GO" id="GO:0048598">
    <property type="term" value="P:embryonic morphogenesis"/>
    <property type="evidence" value="ECO:0007669"/>
    <property type="project" value="UniProtKB-ARBA"/>
</dbReference>
<evidence type="ECO:0000256" key="5">
    <source>
        <dbReference type="ARBA" id="ARBA00022771"/>
    </source>
</evidence>
<keyword evidence="4" id="KW-0677">Repeat</keyword>
<dbReference type="VEuPathDB" id="VectorBase:LLONM1_002963"/>
<keyword evidence="7" id="KW-0805">Transcription regulation</keyword>
<feature type="domain" description="C2H2-type" evidence="13">
    <location>
        <begin position="68"/>
        <end position="95"/>
    </location>
</feature>
<feature type="domain" description="C2H2-type" evidence="13">
    <location>
        <begin position="209"/>
        <end position="237"/>
    </location>
</feature>
<dbReference type="Gene3D" id="3.30.160.60">
    <property type="entry name" value="Classic Zinc Finger"/>
    <property type="match status" value="9"/>
</dbReference>